<dbReference type="Proteomes" id="UP000595046">
    <property type="component" value="Chromosome"/>
</dbReference>
<dbReference type="EMBL" id="CP048882">
    <property type="protein sequence ID" value="QPP08111.1"/>
    <property type="molecule type" value="Genomic_DNA"/>
</dbReference>
<dbReference type="Pfam" id="PF18181">
    <property type="entry name" value="SLATT_1"/>
    <property type="match status" value="1"/>
</dbReference>
<feature type="transmembrane region" description="Helical" evidence="1">
    <location>
        <begin position="193"/>
        <end position="211"/>
    </location>
</feature>
<protein>
    <submittedName>
        <fullName evidence="3">DUF4231 domain-containing protein</fullName>
    </submittedName>
</protein>
<dbReference type="NCBIfam" id="NF033634">
    <property type="entry name" value="SLATT_1"/>
    <property type="match status" value="1"/>
</dbReference>
<dbReference type="AlphaFoldDB" id="A0A7T1WT06"/>
<gene>
    <name evidence="3" type="ORF">G4Z16_18805</name>
</gene>
<accession>A0A7T1WT06</accession>
<organism evidence="3 4">
    <name type="scientific">Streptomyces bathyalis</name>
    <dbReference type="NCBI Taxonomy" id="2710756"/>
    <lineage>
        <taxon>Bacteria</taxon>
        <taxon>Bacillati</taxon>
        <taxon>Actinomycetota</taxon>
        <taxon>Actinomycetes</taxon>
        <taxon>Kitasatosporales</taxon>
        <taxon>Streptomycetaceae</taxon>
        <taxon>Streptomyces</taxon>
    </lineage>
</organism>
<evidence type="ECO:0000313" key="3">
    <source>
        <dbReference type="EMBL" id="QPP08111.1"/>
    </source>
</evidence>
<dbReference type="RefSeq" id="WP_197351902.1">
    <property type="nucleotide sequence ID" value="NZ_CP048882.1"/>
</dbReference>
<evidence type="ECO:0000313" key="4">
    <source>
        <dbReference type="Proteomes" id="UP000595046"/>
    </source>
</evidence>
<dbReference type="InterPro" id="IPR025325">
    <property type="entry name" value="DUF4231"/>
</dbReference>
<reference evidence="4" key="1">
    <citation type="submission" date="2020-02" db="EMBL/GenBank/DDBJ databases">
        <title>Streptomyces sp. ASO4wet.</title>
        <authorList>
            <person name="Risdian C."/>
            <person name="Landwehr W."/>
            <person name="Schupp P."/>
            <person name="Wink J."/>
        </authorList>
    </citation>
    <scope>NUCLEOTIDE SEQUENCE [LARGE SCALE GENOMIC DNA]</scope>
    <source>
        <strain evidence="4">ASO4wet</strain>
    </source>
</reference>
<dbReference type="KEGG" id="sbat:G4Z16_18805"/>
<evidence type="ECO:0000256" key="1">
    <source>
        <dbReference type="SAM" id="Phobius"/>
    </source>
</evidence>
<sequence>MAGVLEHAAVVAVWDQQSVWSQAAGQLKEQVSRARVAALVLGLVAAALGTAASQVMGESEAGGRALAFASAFAAGCAPLTARHGGPDKVSDWTRLRAVSEALKAESYVALAGAGAYRDNGEGGRLLRERAQRFVADGGDLLRHTTGITPVRRPLPEVRDTRSYVELRLRRQLEGYYRPRAAYMQRKVRLHERTEFALGGFGAVLAAVAATWSVEEIAAWVAVAASVGVAVTAHALAQRYAYQQLEFTRTAEELERLLARWQDGPEAEPEAADRFVAECEHVISVQNEAWMIRWTVS</sequence>
<proteinExistence type="predicted"/>
<keyword evidence="4" id="KW-1185">Reference proteome</keyword>
<feature type="transmembrane region" description="Helical" evidence="1">
    <location>
        <begin position="217"/>
        <end position="236"/>
    </location>
</feature>
<evidence type="ECO:0000259" key="2">
    <source>
        <dbReference type="Pfam" id="PF18181"/>
    </source>
</evidence>
<name>A0A7T1WT06_9ACTN</name>
<feature type="domain" description="SMODS and SLOG-associating 2TM effector" evidence="2">
    <location>
        <begin position="163"/>
        <end position="289"/>
    </location>
</feature>
<keyword evidence="1" id="KW-0812">Transmembrane</keyword>
<keyword evidence="1" id="KW-1133">Transmembrane helix</keyword>
<dbReference type="Pfam" id="PF14015">
    <property type="entry name" value="DUF4231"/>
    <property type="match status" value="1"/>
</dbReference>
<dbReference type="InterPro" id="IPR040884">
    <property type="entry name" value="SLATT_1"/>
</dbReference>
<keyword evidence="1" id="KW-0472">Membrane</keyword>